<dbReference type="OrthoDB" id="3363652at2759"/>
<evidence type="ECO:0000313" key="2">
    <source>
        <dbReference type="Proteomes" id="UP000054018"/>
    </source>
</evidence>
<protein>
    <submittedName>
        <fullName evidence="1">Unplaced genomic scaffold scaffold_5, whole genome shotgun sequence</fullName>
    </submittedName>
</protein>
<evidence type="ECO:0000313" key="1">
    <source>
        <dbReference type="EMBL" id="KIK29657.1"/>
    </source>
</evidence>
<name>A0A0D0A5H8_9AGAM</name>
<dbReference type="AlphaFoldDB" id="A0A0D0A5H8"/>
<proteinExistence type="predicted"/>
<feature type="non-terminal residue" evidence="1">
    <location>
        <position position="1"/>
    </location>
</feature>
<reference evidence="2" key="2">
    <citation type="submission" date="2015-01" db="EMBL/GenBank/DDBJ databases">
        <title>Evolutionary Origins and Diversification of the Mycorrhizal Mutualists.</title>
        <authorList>
            <consortium name="DOE Joint Genome Institute"/>
            <consortium name="Mycorrhizal Genomics Consortium"/>
            <person name="Kohler A."/>
            <person name="Kuo A."/>
            <person name="Nagy L.G."/>
            <person name="Floudas D."/>
            <person name="Copeland A."/>
            <person name="Barry K.W."/>
            <person name="Cichocki N."/>
            <person name="Veneault-Fourrey C."/>
            <person name="LaButti K."/>
            <person name="Lindquist E.A."/>
            <person name="Lipzen A."/>
            <person name="Lundell T."/>
            <person name="Morin E."/>
            <person name="Murat C."/>
            <person name="Riley R."/>
            <person name="Ohm R."/>
            <person name="Sun H."/>
            <person name="Tunlid A."/>
            <person name="Henrissat B."/>
            <person name="Grigoriev I.V."/>
            <person name="Hibbett D.S."/>
            <person name="Martin F."/>
        </authorList>
    </citation>
    <scope>NUCLEOTIDE SEQUENCE [LARGE SCALE GENOMIC DNA]</scope>
    <source>
        <strain evidence="2">441</strain>
    </source>
</reference>
<sequence length="95" mass="10805">KKIVGMVNYGLLPLDLLDCAKRKVAEFADMFTLLVCKVKLATFHKFHLDIPKEVTFLTKVSQKPLTQVQKEFLFPVLDEFNAAGVMQDILAHEVK</sequence>
<feature type="non-terminal residue" evidence="1">
    <location>
        <position position="95"/>
    </location>
</feature>
<dbReference type="Proteomes" id="UP000054018">
    <property type="component" value="Unassembled WGS sequence"/>
</dbReference>
<accession>A0A0D0A5H8</accession>
<dbReference type="HOGENOM" id="CLU_119163_1_1_1"/>
<gene>
    <name evidence="1" type="ORF">PISMIDRAFT_48979</name>
</gene>
<organism evidence="1 2">
    <name type="scientific">Pisolithus microcarpus 441</name>
    <dbReference type="NCBI Taxonomy" id="765257"/>
    <lineage>
        <taxon>Eukaryota</taxon>
        <taxon>Fungi</taxon>
        <taxon>Dikarya</taxon>
        <taxon>Basidiomycota</taxon>
        <taxon>Agaricomycotina</taxon>
        <taxon>Agaricomycetes</taxon>
        <taxon>Agaricomycetidae</taxon>
        <taxon>Boletales</taxon>
        <taxon>Sclerodermatineae</taxon>
        <taxon>Pisolithaceae</taxon>
        <taxon>Pisolithus</taxon>
    </lineage>
</organism>
<dbReference type="EMBL" id="KN833689">
    <property type="protein sequence ID" value="KIK29657.1"/>
    <property type="molecule type" value="Genomic_DNA"/>
</dbReference>
<keyword evidence="2" id="KW-1185">Reference proteome</keyword>
<reference evidence="1 2" key="1">
    <citation type="submission" date="2014-04" db="EMBL/GenBank/DDBJ databases">
        <authorList>
            <consortium name="DOE Joint Genome Institute"/>
            <person name="Kuo A."/>
            <person name="Kohler A."/>
            <person name="Costa M.D."/>
            <person name="Nagy L.G."/>
            <person name="Floudas D."/>
            <person name="Copeland A."/>
            <person name="Barry K.W."/>
            <person name="Cichocki N."/>
            <person name="Veneault-Fourrey C."/>
            <person name="LaButti K."/>
            <person name="Lindquist E.A."/>
            <person name="Lipzen A."/>
            <person name="Lundell T."/>
            <person name="Morin E."/>
            <person name="Murat C."/>
            <person name="Sun H."/>
            <person name="Tunlid A."/>
            <person name="Henrissat B."/>
            <person name="Grigoriev I.V."/>
            <person name="Hibbett D.S."/>
            <person name="Martin F."/>
            <person name="Nordberg H.P."/>
            <person name="Cantor M.N."/>
            <person name="Hua S.X."/>
        </authorList>
    </citation>
    <scope>NUCLEOTIDE SEQUENCE [LARGE SCALE GENOMIC DNA]</scope>
    <source>
        <strain evidence="1 2">441</strain>
    </source>
</reference>